<evidence type="ECO:0000313" key="4">
    <source>
        <dbReference type="Proteomes" id="UP000675940"/>
    </source>
</evidence>
<dbReference type="InterPro" id="IPR029052">
    <property type="entry name" value="Metallo-depent_PP-like"/>
</dbReference>
<dbReference type="CDD" id="cd00838">
    <property type="entry name" value="MPP_superfamily"/>
    <property type="match status" value="1"/>
</dbReference>
<dbReference type="EMBL" id="JAGISH010000005">
    <property type="protein sequence ID" value="MBP0483044.1"/>
    <property type="molecule type" value="Genomic_DNA"/>
</dbReference>
<evidence type="ECO:0000256" key="1">
    <source>
        <dbReference type="ARBA" id="ARBA00008950"/>
    </source>
</evidence>
<organism evidence="3 4">
    <name type="scientific">Sagittula salina</name>
    <dbReference type="NCBI Taxonomy" id="2820268"/>
    <lineage>
        <taxon>Bacteria</taxon>
        <taxon>Pseudomonadati</taxon>
        <taxon>Pseudomonadota</taxon>
        <taxon>Alphaproteobacteria</taxon>
        <taxon>Rhodobacterales</taxon>
        <taxon>Roseobacteraceae</taxon>
        <taxon>Sagittula</taxon>
    </lineage>
</organism>
<keyword evidence="4" id="KW-1185">Reference proteome</keyword>
<accession>A0A940MU84</accession>
<evidence type="ECO:0000313" key="3">
    <source>
        <dbReference type="EMBL" id="MBP0483044.1"/>
    </source>
</evidence>
<protein>
    <submittedName>
        <fullName evidence="3">Metallophosphoesterase</fullName>
    </submittedName>
</protein>
<dbReference type="Pfam" id="PF12850">
    <property type="entry name" value="Metallophos_2"/>
    <property type="match status" value="1"/>
</dbReference>
<evidence type="ECO:0000259" key="2">
    <source>
        <dbReference type="Pfam" id="PF12850"/>
    </source>
</evidence>
<dbReference type="RefSeq" id="WP_209360980.1">
    <property type="nucleotide sequence ID" value="NZ_JAGISH010000005.1"/>
</dbReference>
<dbReference type="SUPFAM" id="SSF56300">
    <property type="entry name" value="Metallo-dependent phosphatases"/>
    <property type="match status" value="1"/>
</dbReference>
<gene>
    <name evidence="3" type="ORF">J5474_11155</name>
</gene>
<dbReference type="AlphaFoldDB" id="A0A940MU84"/>
<proteinExistence type="inferred from homology"/>
<comment type="similarity">
    <text evidence="1">Belongs to the metallophosphoesterase superfamily. YfcE family.</text>
</comment>
<dbReference type="Gene3D" id="3.60.21.10">
    <property type="match status" value="1"/>
</dbReference>
<name>A0A940MU84_9RHOB</name>
<sequence length="268" mass="29017">MAFVSQEVEAGAGPWLVFGGPVSNWHAVRALRAEAARLKIPPERVLCTGDLAAYCGDPGRTVAEIRDWSCHVVAGNCERQLASGASDCGCGFETGTTCDALSGAWYAHAAAELDAEARAWMAGLPDEIVMGEAVAIHGGWTDISRFLWPITPEDAFAEELAERARLTCNPAPHMVLAGHCGLSFTRRIAGTTWVNAGTLGMPPHDGRPETCYVILDGGTVRHRRLDYDWRSAQARMRAVGLVQGYDTTLETGWWPSEDILPHALCRRS</sequence>
<feature type="domain" description="Calcineurin-like phosphoesterase" evidence="2">
    <location>
        <begin position="22"/>
        <end position="216"/>
    </location>
</feature>
<dbReference type="InterPro" id="IPR024654">
    <property type="entry name" value="Calcineurin-like_PHP_lpxH"/>
</dbReference>
<comment type="caution">
    <text evidence="3">The sequence shown here is derived from an EMBL/GenBank/DDBJ whole genome shotgun (WGS) entry which is preliminary data.</text>
</comment>
<dbReference type="Proteomes" id="UP000675940">
    <property type="component" value="Unassembled WGS sequence"/>
</dbReference>
<reference evidence="3" key="1">
    <citation type="submission" date="2021-03" db="EMBL/GenBank/DDBJ databases">
        <title>Sagittula salina sp. nov. strain M10.9X isolated from the marine waste.</title>
        <authorList>
            <person name="Satari L."/>
            <person name="Molina-Menor E."/>
            <person name="Vidal-Verdu A."/>
            <person name="Pascual J."/>
            <person name="Pereto J."/>
            <person name="Porcar M."/>
        </authorList>
    </citation>
    <scope>NUCLEOTIDE SEQUENCE</scope>
    <source>
        <strain evidence="3">M10.9X</strain>
    </source>
</reference>